<dbReference type="AlphaFoldDB" id="A0AAP0PIH6"/>
<reference evidence="1 2" key="1">
    <citation type="submission" date="2024-01" db="EMBL/GenBank/DDBJ databases">
        <title>Genome assemblies of Stephania.</title>
        <authorList>
            <person name="Yang L."/>
        </authorList>
    </citation>
    <scope>NUCLEOTIDE SEQUENCE [LARGE SCALE GENOMIC DNA]</scope>
    <source>
        <strain evidence="1">YNDBR</strain>
        <tissue evidence="1">Leaf</tissue>
    </source>
</reference>
<organism evidence="1 2">
    <name type="scientific">Stephania yunnanensis</name>
    <dbReference type="NCBI Taxonomy" id="152371"/>
    <lineage>
        <taxon>Eukaryota</taxon>
        <taxon>Viridiplantae</taxon>
        <taxon>Streptophyta</taxon>
        <taxon>Embryophyta</taxon>
        <taxon>Tracheophyta</taxon>
        <taxon>Spermatophyta</taxon>
        <taxon>Magnoliopsida</taxon>
        <taxon>Ranunculales</taxon>
        <taxon>Menispermaceae</taxon>
        <taxon>Menispermoideae</taxon>
        <taxon>Cissampelideae</taxon>
        <taxon>Stephania</taxon>
    </lineage>
</organism>
<proteinExistence type="predicted"/>
<evidence type="ECO:0000313" key="1">
    <source>
        <dbReference type="EMBL" id="KAK9142465.1"/>
    </source>
</evidence>
<comment type="caution">
    <text evidence="1">The sequence shown here is derived from an EMBL/GenBank/DDBJ whole genome shotgun (WGS) entry which is preliminary data.</text>
</comment>
<gene>
    <name evidence="1" type="ORF">Syun_011865</name>
</gene>
<keyword evidence="2" id="KW-1185">Reference proteome</keyword>
<evidence type="ECO:0000313" key="2">
    <source>
        <dbReference type="Proteomes" id="UP001420932"/>
    </source>
</evidence>
<protein>
    <submittedName>
        <fullName evidence="1">Uncharacterized protein</fullName>
    </submittedName>
</protein>
<dbReference type="EMBL" id="JBBNAF010000005">
    <property type="protein sequence ID" value="KAK9142465.1"/>
    <property type="molecule type" value="Genomic_DNA"/>
</dbReference>
<name>A0AAP0PIH6_9MAGN</name>
<dbReference type="Proteomes" id="UP001420932">
    <property type="component" value="Unassembled WGS sequence"/>
</dbReference>
<sequence>MSTMPRFCPMKVTLAHNLHFHMCRSDKQISLDDFLTDTRLSLKSQGTCSKTWLSAFGDSKNILKMFSVIYVNVILSLHNHALMRATLRPFFKIRLCEATHTRMLCWHG</sequence>
<accession>A0AAP0PIH6</accession>